<dbReference type="OrthoDB" id="10042731at2759"/>
<feature type="domain" description="G-protein coupled receptors family 1 profile" evidence="7">
    <location>
        <begin position="18"/>
        <end position="274"/>
    </location>
</feature>
<evidence type="ECO:0000313" key="8">
    <source>
        <dbReference type="EMBL" id="KAA0187994.1"/>
    </source>
</evidence>
<dbReference type="InterPro" id="IPR017452">
    <property type="entry name" value="GPCR_Rhodpsn_7TM"/>
</dbReference>
<accession>A0A8E0RN14</accession>
<organism evidence="8 9">
    <name type="scientific">Fasciolopsis buskii</name>
    <dbReference type="NCBI Taxonomy" id="27845"/>
    <lineage>
        <taxon>Eukaryota</taxon>
        <taxon>Metazoa</taxon>
        <taxon>Spiralia</taxon>
        <taxon>Lophotrochozoa</taxon>
        <taxon>Platyhelminthes</taxon>
        <taxon>Trematoda</taxon>
        <taxon>Digenea</taxon>
        <taxon>Plagiorchiida</taxon>
        <taxon>Echinostomata</taxon>
        <taxon>Echinostomatoidea</taxon>
        <taxon>Fasciolidae</taxon>
        <taxon>Fasciolopsis</taxon>
    </lineage>
</organism>
<dbReference type="Proteomes" id="UP000728185">
    <property type="component" value="Unassembled WGS sequence"/>
</dbReference>
<feature type="transmembrane region" description="Helical" evidence="6">
    <location>
        <begin position="217"/>
        <end position="239"/>
    </location>
</feature>
<evidence type="ECO:0000256" key="3">
    <source>
        <dbReference type="ARBA" id="ARBA00022989"/>
    </source>
</evidence>
<dbReference type="CDD" id="cd00637">
    <property type="entry name" value="7tm_classA_rhodopsin-like"/>
    <property type="match status" value="1"/>
</dbReference>
<feature type="transmembrane region" description="Helical" evidence="6">
    <location>
        <begin position="259"/>
        <end position="279"/>
    </location>
</feature>
<dbReference type="PANTHER" id="PTHR45698:SF1">
    <property type="entry name" value="TRACE AMINE-ASSOCIATED RECEPTOR 13C-LIKE"/>
    <property type="match status" value="1"/>
</dbReference>
<dbReference type="Pfam" id="PF00001">
    <property type="entry name" value="7tm_1"/>
    <property type="match status" value="1"/>
</dbReference>
<evidence type="ECO:0000313" key="9">
    <source>
        <dbReference type="Proteomes" id="UP000728185"/>
    </source>
</evidence>
<comment type="similarity">
    <text evidence="5">Belongs to the G-protein coupled receptor 1 family.</text>
</comment>
<keyword evidence="3 6" id="KW-1133">Transmembrane helix</keyword>
<feature type="transmembrane region" description="Helical" evidence="6">
    <location>
        <begin position="6"/>
        <end position="27"/>
    </location>
</feature>
<dbReference type="SUPFAM" id="SSF81321">
    <property type="entry name" value="Family A G protein-coupled receptor-like"/>
    <property type="match status" value="1"/>
</dbReference>
<feature type="transmembrane region" description="Helical" evidence="6">
    <location>
        <begin position="84"/>
        <end position="108"/>
    </location>
</feature>
<dbReference type="PRINTS" id="PR00237">
    <property type="entry name" value="GPCRRHODOPSN"/>
</dbReference>
<keyword evidence="9" id="KW-1185">Reference proteome</keyword>
<gene>
    <name evidence="8" type="ORF">FBUS_01413</name>
</gene>
<name>A0A8E0RN14_9TREM</name>
<evidence type="ECO:0000256" key="4">
    <source>
        <dbReference type="ARBA" id="ARBA00023136"/>
    </source>
</evidence>
<dbReference type="EMBL" id="LUCM01008723">
    <property type="protein sequence ID" value="KAA0187994.1"/>
    <property type="molecule type" value="Genomic_DNA"/>
</dbReference>
<comment type="subcellular location">
    <subcellularLocation>
        <location evidence="1">Membrane</location>
    </subcellularLocation>
</comment>
<dbReference type="PANTHER" id="PTHR45698">
    <property type="entry name" value="TRACE AMINE-ASSOCIATED RECEPTOR 19N-RELATED"/>
    <property type="match status" value="1"/>
</dbReference>
<protein>
    <recommendedName>
        <fullName evidence="7">G-protein coupled receptors family 1 profile domain-containing protein</fullName>
    </recommendedName>
</protein>
<evidence type="ECO:0000256" key="2">
    <source>
        <dbReference type="ARBA" id="ARBA00022692"/>
    </source>
</evidence>
<reference evidence="8" key="1">
    <citation type="submission" date="2019-05" db="EMBL/GenBank/DDBJ databases">
        <title>Annotation for the trematode Fasciolopsis buski.</title>
        <authorList>
            <person name="Choi Y.-J."/>
        </authorList>
    </citation>
    <scope>NUCLEOTIDE SEQUENCE</scope>
    <source>
        <strain evidence="8">HT</strain>
        <tissue evidence="8">Whole worm</tissue>
    </source>
</reference>
<keyword evidence="4 6" id="KW-0472">Membrane</keyword>
<keyword evidence="2 5" id="KW-0812">Transmembrane</keyword>
<feature type="transmembrane region" description="Helical" evidence="6">
    <location>
        <begin position="169"/>
        <end position="196"/>
    </location>
</feature>
<dbReference type="PROSITE" id="PS00237">
    <property type="entry name" value="G_PROTEIN_RECEP_F1_1"/>
    <property type="match status" value="1"/>
</dbReference>
<dbReference type="GO" id="GO:0004930">
    <property type="term" value="F:G protein-coupled receptor activity"/>
    <property type="evidence" value="ECO:0007669"/>
    <property type="project" value="UniProtKB-KW"/>
</dbReference>
<keyword evidence="5" id="KW-0297">G-protein coupled receptor</keyword>
<dbReference type="AlphaFoldDB" id="A0A8E0RN14"/>
<dbReference type="Gene3D" id="1.20.1070.10">
    <property type="entry name" value="Rhodopsin 7-helix transmembrane proteins"/>
    <property type="match status" value="1"/>
</dbReference>
<keyword evidence="5" id="KW-0807">Transducer</keyword>
<dbReference type="PROSITE" id="PS50262">
    <property type="entry name" value="G_PROTEIN_RECEP_F1_2"/>
    <property type="match status" value="1"/>
</dbReference>
<evidence type="ECO:0000256" key="5">
    <source>
        <dbReference type="RuleBase" id="RU000688"/>
    </source>
</evidence>
<dbReference type="GO" id="GO:0016020">
    <property type="term" value="C:membrane"/>
    <property type="evidence" value="ECO:0007669"/>
    <property type="project" value="UniProtKB-SubCell"/>
</dbReference>
<feature type="transmembrane region" description="Helical" evidence="6">
    <location>
        <begin position="120"/>
        <end position="141"/>
    </location>
</feature>
<evidence type="ECO:0000256" key="1">
    <source>
        <dbReference type="ARBA" id="ARBA00004370"/>
    </source>
</evidence>
<evidence type="ECO:0000259" key="7">
    <source>
        <dbReference type="PROSITE" id="PS50262"/>
    </source>
</evidence>
<feature type="transmembrane region" description="Helical" evidence="6">
    <location>
        <begin position="48"/>
        <end position="64"/>
    </location>
</feature>
<sequence length="321" mass="36809">MSVIYITLAIFGVVGTILNMIIFCVLFKVNIGSRMTLVHLRCQSLIDANLCFVTFLYKVIGESIRTGLPPLDAFFCVVWYRDSLIWLGVILSMLNIACVSLDRFLAVFFPVAYKLHQTRFLWFTFSYIISNSVVVFTPNLLRREYYNGNCTHDAHRHGRFVDVYLRSDAYLWLILIYVVPITFIAISHTLIIYRLAKSNRNNRGAIRMGRNTSMGRLTVSTVLMGSILVLSHSFDLITYTLSSLKLFQYQYLAPSQQLGVLFIVWSSCLLPCVLTGFNLPIQNFFKSQFILCKEKCKKHTECTDRSNESVFTLSNTKNIAQ</sequence>
<dbReference type="InterPro" id="IPR000276">
    <property type="entry name" value="GPCR_Rhodpsn"/>
</dbReference>
<proteinExistence type="inferred from homology"/>
<comment type="caution">
    <text evidence="8">The sequence shown here is derived from an EMBL/GenBank/DDBJ whole genome shotgun (WGS) entry which is preliminary data.</text>
</comment>
<evidence type="ECO:0000256" key="6">
    <source>
        <dbReference type="SAM" id="Phobius"/>
    </source>
</evidence>
<keyword evidence="5" id="KW-0675">Receptor</keyword>